<dbReference type="HOGENOM" id="CLU_135494_1_0_9"/>
<dbReference type="eggNOG" id="ENOG5033FK0">
    <property type="taxonomic scope" value="Bacteria"/>
</dbReference>
<reference evidence="1 2" key="1">
    <citation type="submission" date="2013-07" db="EMBL/GenBank/DDBJ databases">
        <authorList>
            <person name="Weinstock G."/>
            <person name="Sodergren E."/>
            <person name="Wylie T."/>
            <person name="Fulton L."/>
            <person name="Fulton R."/>
            <person name="Fronick C."/>
            <person name="O'Laughlin M."/>
            <person name="Godfrey J."/>
            <person name="Miner T."/>
            <person name="Herter B."/>
            <person name="Appelbaum E."/>
            <person name="Cordes M."/>
            <person name="Lek S."/>
            <person name="Wollam A."/>
            <person name="Pepin K.H."/>
            <person name="Palsikar V.B."/>
            <person name="Mitreva M."/>
            <person name="Wilson R.K."/>
        </authorList>
    </citation>
    <scope>NUCLEOTIDE SEQUENCE [LARGE SCALE GENOMIC DNA]</scope>
    <source>
        <strain evidence="1 2">ATCC 27760</strain>
    </source>
</reference>
<evidence type="ECO:0000313" key="2">
    <source>
        <dbReference type="Proteomes" id="UP000016662"/>
    </source>
</evidence>
<accession>U2JNE7</accession>
<dbReference type="PATRIC" id="fig|411473.3.peg.2706"/>
<name>U2JNE7_9FIRM</name>
<comment type="caution">
    <text evidence="1">The sequence shown here is derived from an EMBL/GenBank/DDBJ whole genome shotgun (WGS) entry which is preliminary data.</text>
</comment>
<sequence length="119" mass="13105">MEKLLLIAIPDTDGVEQVARRLRLRTVLVQPEQYARSLGQLAGYPAAAAEETPALPLPETGLLVMCGLKNSHMDKLLAALRNAGIVIPHKAVLTPTNQNWNVCRLAQELERERQAMGEK</sequence>
<dbReference type="Pfam" id="PF12646">
    <property type="entry name" value="DUF3783"/>
    <property type="match status" value="1"/>
</dbReference>
<evidence type="ECO:0000313" key="1">
    <source>
        <dbReference type="EMBL" id="ERJ87786.1"/>
    </source>
</evidence>
<organism evidence="1 2">
    <name type="scientific">Ruminococcus callidus ATCC 27760</name>
    <dbReference type="NCBI Taxonomy" id="411473"/>
    <lineage>
        <taxon>Bacteria</taxon>
        <taxon>Bacillati</taxon>
        <taxon>Bacillota</taxon>
        <taxon>Clostridia</taxon>
        <taxon>Eubacteriales</taxon>
        <taxon>Oscillospiraceae</taxon>
        <taxon>Ruminococcus</taxon>
    </lineage>
</organism>
<dbReference type="RefSeq" id="WP_021681463.1">
    <property type="nucleotide sequence ID" value="NZ_KI260353.1"/>
</dbReference>
<proteinExistence type="predicted"/>
<dbReference type="STRING" id="411473.RUMCAL_03234"/>
<evidence type="ECO:0008006" key="3">
    <source>
        <dbReference type="Google" id="ProtNLM"/>
    </source>
</evidence>
<keyword evidence="2" id="KW-1185">Reference proteome</keyword>
<dbReference type="AlphaFoldDB" id="U2JNE7"/>
<protein>
    <recommendedName>
        <fullName evidence="3">DUF3783 domain-containing protein</fullName>
    </recommendedName>
</protein>
<dbReference type="Proteomes" id="UP000016662">
    <property type="component" value="Unassembled WGS sequence"/>
</dbReference>
<dbReference type="InterPro" id="IPR016621">
    <property type="entry name" value="UCP014543"/>
</dbReference>
<dbReference type="OrthoDB" id="1049518at2"/>
<dbReference type="EMBL" id="AWVF01000431">
    <property type="protein sequence ID" value="ERJ87786.1"/>
    <property type="molecule type" value="Genomic_DNA"/>
</dbReference>
<gene>
    <name evidence="1" type="ORF">RUMCAL_03234</name>
</gene>